<dbReference type="AlphaFoldDB" id="A0AAC9I4P1"/>
<dbReference type="EMBL" id="CP017479">
    <property type="protein sequence ID" value="AOW09532.1"/>
    <property type="molecule type" value="Genomic_DNA"/>
</dbReference>
<dbReference type="EMBL" id="CP017479">
    <property type="protein sequence ID" value="AOW08758.1"/>
    <property type="molecule type" value="Genomic_DNA"/>
</dbReference>
<dbReference type="KEGG" id="fgl:EM308_08470"/>
<protein>
    <submittedName>
        <fullName evidence="2">Uncharacterized protein</fullName>
    </submittedName>
</protein>
<name>A0AAC9I4P1_9FLAO</name>
<evidence type="ECO:0000313" key="1">
    <source>
        <dbReference type="EMBL" id="AOW08758.1"/>
    </source>
</evidence>
<evidence type="ECO:0000313" key="3">
    <source>
        <dbReference type="Proteomes" id="UP000175968"/>
    </source>
</evidence>
<keyword evidence="3" id="KW-1185">Reference proteome</keyword>
<proteinExistence type="predicted"/>
<dbReference type="KEGG" id="fgl:EM308_04155"/>
<dbReference type="Proteomes" id="UP000175968">
    <property type="component" value="Chromosome"/>
</dbReference>
<reference evidence="2 3" key="1">
    <citation type="submission" date="2016-10" db="EMBL/GenBank/DDBJ databases">
        <title>Flavobacterium gilvum sp. nov., isolated from stream water.</title>
        <authorList>
            <person name="Shin S.-K."/>
            <person name="Cho Y.-J."/>
            <person name="Yi H."/>
        </authorList>
    </citation>
    <scope>NUCLEOTIDE SEQUENCE [LARGE SCALE GENOMIC DNA]</scope>
    <source>
        <strain evidence="2 3">EM1308</strain>
    </source>
</reference>
<dbReference type="RefSeq" id="WP_035635634.1">
    <property type="nucleotide sequence ID" value="NZ_CP017479.1"/>
</dbReference>
<gene>
    <name evidence="1" type="ORF">EM308_04155</name>
    <name evidence="2" type="ORF">EM308_08470</name>
</gene>
<evidence type="ECO:0000313" key="2">
    <source>
        <dbReference type="EMBL" id="AOW09532.1"/>
    </source>
</evidence>
<accession>A0AAC9I4P1</accession>
<organism evidence="2 3">
    <name type="scientific">Flavobacterium gilvum</name>
    <dbReference type="NCBI Taxonomy" id="1492737"/>
    <lineage>
        <taxon>Bacteria</taxon>
        <taxon>Pseudomonadati</taxon>
        <taxon>Bacteroidota</taxon>
        <taxon>Flavobacteriia</taxon>
        <taxon>Flavobacteriales</taxon>
        <taxon>Flavobacteriaceae</taxon>
        <taxon>Flavobacterium</taxon>
    </lineage>
</organism>
<sequence>MIQTNTPYTHTGVAVSLTGTLLVEIVNWQMFKDFAIYEIEDSIILESGAKHLINSRQKRLEIVEINQFDAYLSTLEIDFASMPKFEREWLKAKLALLAFVQTDLLDDNIHTIYNLLPENWVLSE</sequence>